<reference evidence="1" key="1">
    <citation type="journal article" date="2014" name="Front. Microbiol.">
        <title>High frequency of phylogenetically diverse reductive dehalogenase-homologous genes in deep subseafloor sedimentary metagenomes.</title>
        <authorList>
            <person name="Kawai M."/>
            <person name="Futagami T."/>
            <person name="Toyoda A."/>
            <person name="Takaki Y."/>
            <person name="Nishi S."/>
            <person name="Hori S."/>
            <person name="Arai W."/>
            <person name="Tsubouchi T."/>
            <person name="Morono Y."/>
            <person name="Uchiyama I."/>
            <person name="Ito T."/>
            <person name="Fujiyama A."/>
            <person name="Inagaki F."/>
            <person name="Takami H."/>
        </authorList>
    </citation>
    <scope>NUCLEOTIDE SEQUENCE</scope>
    <source>
        <strain evidence="1">Expedition CK06-06</strain>
    </source>
</reference>
<comment type="caution">
    <text evidence="1">The sequence shown here is derived from an EMBL/GenBank/DDBJ whole genome shotgun (WGS) entry which is preliminary data.</text>
</comment>
<gene>
    <name evidence="1" type="ORF">S06H3_18115</name>
</gene>
<dbReference type="EMBL" id="BARV01009126">
    <property type="protein sequence ID" value="GAI12593.1"/>
    <property type="molecule type" value="Genomic_DNA"/>
</dbReference>
<dbReference type="AlphaFoldDB" id="X1L0U9"/>
<organism evidence="1">
    <name type="scientific">marine sediment metagenome</name>
    <dbReference type="NCBI Taxonomy" id="412755"/>
    <lineage>
        <taxon>unclassified sequences</taxon>
        <taxon>metagenomes</taxon>
        <taxon>ecological metagenomes</taxon>
    </lineage>
</organism>
<feature type="non-terminal residue" evidence="1">
    <location>
        <position position="1"/>
    </location>
</feature>
<proteinExistence type="predicted"/>
<sequence>NPDLQVSLAQLQWVIILSSANPQLPLEPAVLARLHYGPTS</sequence>
<evidence type="ECO:0000313" key="1">
    <source>
        <dbReference type="EMBL" id="GAI12593.1"/>
    </source>
</evidence>
<protein>
    <submittedName>
        <fullName evidence="1">Uncharacterized protein</fullName>
    </submittedName>
</protein>
<name>X1L0U9_9ZZZZ</name>
<accession>X1L0U9</accession>